<feature type="compositionally biased region" description="Gly residues" evidence="8">
    <location>
        <begin position="87"/>
        <end position="103"/>
    </location>
</feature>
<evidence type="ECO:0000256" key="3">
    <source>
        <dbReference type="ARBA" id="ARBA00022741"/>
    </source>
</evidence>
<evidence type="ECO:0000256" key="7">
    <source>
        <dbReference type="PIRSR" id="PIRSR630616-3"/>
    </source>
</evidence>
<dbReference type="GO" id="GO:0004674">
    <property type="term" value="F:protein serine/threonine kinase activity"/>
    <property type="evidence" value="ECO:0007669"/>
    <property type="project" value="UniProtKB-KW"/>
</dbReference>
<evidence type="ECO:0000256" key="6">
    <source>
        <dbReference type="PIRSR" id="PIRSR630616-2"/>
    </source>
</evidence>
<dbReference type="PROSITE" id="PS50011">
    <property type="entry name" value="PROTEIN_KINASE_DOM"/>
    <property type="match status" value="1"/>
</dbReference>
<dbReference type="Pfam" id="PF00069">
    <property type="entry name" value="Pkinase"/>
    <property type="match status" value="1"/>
</dbReference>
<dbReference type="Gene3D" id="3.30.200.20">
    <property type="entry name" value="Phosphorylase Kinase, domain 1"/>
    <property type="match status" value="1"/>
</dbReference>
<reference evidence="10" key="1">
    <citation type="journal article" date="2020" name="bioRxiv">
        <title>Comparative genomics of Chlamydomonas.</title>
        <authorList>
            <person name="Craig R.J."/>
            <person name="Hasan A.R."/>
            <person name="Ness R.W."/>
            <person name="Keightley P.D."/>
        </authorList>
    </citation>
    <scope>NUCLEOTIDE SEQUENCE</scope>
    <source>
        <strain evidence="10">CCAP 11/173</strain>
    </source>
</reference>
<proteinExistence type="predicted"/>
<feature type="compositionally biased region" description="Basic and acidic residues" evidence="8">
    <location>
        <begin position="71"/>
        <end position="81"/>
    </location>
</feature>
<feature type="region of interest" description="Disordered" evidence="8">
    <location>
        <begin position="523"/>
        <end position="544"/>
    </location>
</feature>
<keyword evidence="4" id="KW-0418">Kinase</keyword>
<dbReference type="GO" id="GO:0005524">
    <property type="term" value="F:ATP binding"/>
    <property type="evidence" value="ECO:0007669"/>
    <property type="project" value="UniProtKB-KW"/>
</dbReference>
<evidence type="ECO:0000256" key="4">
    <source>
        <dbReference type="ARBA" id="ARBA00022777"/>
    </source>
</evidence>
<keyword evidence="5 6" id="KW-0067">ATP-binding</keyword>
<dbReference type="Proteomes" id="UP000613740">
    <property type="component" value="Unassembled WGS sequence"/>
</dbReference>
<feature type="region of interest" description="Disordered" evidence="8">
    <location>
        <begin position="40"/>
        <end position="266"/>
    </location>
</feature>
<dbReference type="AlphaFoldDB" id="A0A836B4F3"/>
<dbReference type="PANTHER" id="PTHR24350">
    <property type="entry name" value="SERINE/THREONINE-PROTEIN KINASE IAL-RELATED"/>
    <property type="match status" value="1"/>
</dbReference>
<evidence type="ECO:0000313" key="11">
    <source>
        <dbReference type="Proteomes" id="UP000613740"/>
    </source>
</evidence>
<evidence type="ECO:0000256" key="2">
    <source>
        <dbReference type="ARBA" id="ARBA00022679"/>
    </source>
</evidence>
<feature type="compositionally biased region" description="Low complexity" evidence="8">
    <location>
        <begin position="493"/>
        <end position="502"/>
    </location>
</feature>
<evidence type="ECO:0000313" key="10">
    <source>
        <dbReference type="EMBL" id="KAG2447307.1"/>
    </source>
</evidence>
<keyword evidence="2" id="KW-0808">Transferase</keyword>
<dbReference type="InterPro" id="IPR000719">
    <property type="entry name" value="Prot_kinase_dom"/>
</dbReference>
<keyword evidence="1" id="KW-0723">Serine/threonine-protein kinase</keyword>
<feature type="binding site" evidence="6">
    <location>
        <position position="335"/>
    </location>
    <ligand>
        <name>ATP</name>
        <dbReference type="ChEBI" id="CHEBI:30616"/>
    </ligand>
</feature>
<keyword evidence="3 6" id="KW-0547">Nucleotide-binding</keyword>
<name>A0A836B4F3_9CHLO</name>
<feature type="region of interest" description="Disordered" evidence="8">
    <location>
        <begin position="657"/>
        <end position="676"/>
    </location>
</feature>
<feature type="compositionally biased region" description="Acidic residues" evidence="8">
    <location>
        <begin position="589"/>
        <end position="601"/>
    </location>
</feature>
<dbReference type="SMART" id="SM00220">
    <property type="entry name" value="S_TKc"/>
    <property type="match status" value="1"/>
</dbReference>
<dbReference type="InterPro" id="IPR030616">
    <property type="entry name" value="Aur-like"/>
</dbReference>
<comment type="caution">
    <text evidence="10">The sequence shown here is derived from an EMBL/GenBank/DDBJ whole genome shotgun (WGS) entry which is preliminary data.</text>
</comment>
<dbReference type="OrthoDB" id="539535at2759"/>
<feature type="compositionally biased region" description="Low complexity" evidence="8">
    <location>
        <begin position="224"/>
        <end position="239"/>
    </location>
</feature>
<dbReference type="SUPFAM" id="SSF56112">
    <property type="entry name" value="Protein kinase-like (PK-like)"/>
    <property type="match status" value="1"/>
</dbReference>
<feature type="compositionally biased region" description="Polar residues" evidence="8">
    <location>
        <begin position="182"/>
        <end position="195"/>
    </location>
</feature>
<accession>A0A836B4F3</accession>
<feature type="binding site" evidence="6">
    <location>
        <begin position="383"/>
        <end position="385"/>
    </location>
    <ligand>
        <name>ATP</name>
        <dbReference type="ChEBI" id="CHEBI:30616"/>
    </ligand>
</feature>
<organism evidence="10 11">
    <name type="scientific">Chlamydomonas schloesseri</name>
    <dbReference type="NCBI Taxonomy" id="2026947"/>
    <lineage>
        <taxon>Eukaryota</taxon>
        <taxon>Viridiplantae</taxon>
        <taxon>Chlorophyta</taxon>
        <taxon>core chlorophytes</taxon>
        <taxon>Chlorophyceae</taxon>
        <taxon>CS clade</taxon>
        <taxon>Chlamydomonadales</taxon>
        <taxon>Chlamydomonadaceae</taxon>
        <taxon>Chlamydomonas</taxon>
    </lineage>
</organism>
<protein>
    <recommendedName>
        <fullName evidence="9">Protein kinase domain-containing protein</fullName>
    </recommendedName>
</protein>
<sequence length="676" mass="71460">MRRILSSELEAPSPAGASSAASGLKLPALKAGWQSLKERLGIARASDTPTSHVRRQEPQDSDQDSDDDFDEIKFFSNDKRGAPAVPSGGGGRGKSSTSGGGDPGLLVLRSGDFGAILTSDSGQTTPKRERFASVSSKVLQMRATTDSTMRGTGYGMNGQLLSSSPTAVDAAGNALSPDGGLTASQSLRNGLSSNRGAWGDGGGGGPTLKVPSDTVPTASRRDSGTPGTSAPTTPSSARRPTSDAWGASTSHPHSQPHSVVARGLSSSATIPHAREPALSSSGQQLLAVSPVLPPLMRRSEWVMEDYDISRLMARTSSYVLQRATCMHSGLPVCLKTYNMAAFSRESFNMLRQEVELQARLVHNNLLKVFAAFVDDGQLAIVYEHAPRGDLGAVMERFTLGTAEVTEVVIRPLLKALAFMHSRGVCHGNLKGDCIMFMQDWRLAITGLASATNFAAASRSRRHRHEGSDSFSHPQPHHRGSGSVRSAGMPLPGASSRSSRSNMSAAAATASLLNTAPDLSSYGSRSGYGAEDGSSSHGGGPDIDYYSDPDFTTKAGADVAMVGRLMYELLVGSPPPIRLVGVDEDEDANDALLDEGDSDESSDGPGSPGRPRSQARLVSSPEELPFPSSVAPQARRFIRSMLAREAFDRPTASDLLRDPWLLSAAQTARRRSSEMRR</sequence>
<dbReference type="EMBL" id="JAEHOD010000022">
    <property type="protein sequence ID" value="KAG2447307.1"/>
    <property type="molecule type" value="Genomic_DNA"/>
</dbReference>
<feature type="compositionally biased region" description="Polar residues" evidence="8">
    <location>
        <begin position="133"/>
        <end position="150"/>
    </location>
</feature>
<dbReference type="Gene3D" id="1.10.510.10">
    <property type="entry name" value="Transferase(Phosphotransferase) domain 1"/>
    <property type="match status" value="1"/>
</dbReference>
<gene>
    <name evidence="10" type="ORF">HYH02_007637</name>
</gene>
<evidence type="ECO:0000256" key="5">
    <source>
        <dbReference type="ARBA" id="ARBA00022840"/>
    </source>
</evidence>
<feature type="region of interest" description="Disordered" evidence="8">
    <location>
        <begin position="458"/>
        <end position="502"/>
    </location>
</feature>
<dbReference type="InterPro" id="IPR011009">
    <property type="entry name" value="Kinase-like_dom_sf"/>
</dbReference>
<feature type="region of interest" description="Disordered" evidence="8">
    <location>
        <begin position="589"/>
        <end position="630"/>
    </location>
</feature>
<feature type="domain" description="Protein kinase" evidence="9">
    <location>
        <begin position="306"/>
        <end position="660"/>
    </location>
</feature>
<feature type="compositionally biased region" description="Polar residues" evidence="8">
    <location>
        <begin position="247"/>
        <end position="257"/>
    </location>
</feature>
<feature type="cross-link" description="Glycyl lysine isopeptide (Lys-Gly) (interchain with G-Cter in SUMO2)" evidence="7">
    <location>
        <position position="430"/>
    </location>
</feature>
<feature type="compositionally biased region" description="Acidic residues" evidence="8">
    <location>
        <begin position="59"/>
        <end position="70"/>
    </location>
</feature>
<feature type="region of interest" description="Disordered" evidence="8">
    <location>
        <begin position="1"/>
        <end position="24"/>
    </location>
</feature>
<evidence type="ECO:0000256" key="1">
    <source>
        <dbReference type="ARBA" id="ARBA00022527"/>
    </source>
</evidence>
<evidence type="ECO:0000256" key="8">
    <source>
        <dbReference type="SAM" id="MobiDB-lite"/>
    </source>
</evidence>
<evidence type="ECO:0000259" key="9">
    <source>
        <dbReference type="PROSITE" id="PS50011"/>
    </source>
</evidence>
<keyword evidence="11" id="KW-1185">Reference proteome</keyword>